<evidence type="ECO:0000256" key="4">
    <source>
        <dbReference type="ARBA" id="ARBA00023315"/>
    </source>
</evidence>
<evidence type="ECO:0000256" key="1">
    <source>
        <dbReference type="ARBA" id="ARBA00009991"/>
    </source>
</evidence>
<evidence type="ECO:0000259" key="6">
    <source>
        <dbReference type="Pfam" id="PF04376"/>
    </source>
</evidence>
<evidence type="ECO:0000256" key="3">
    <source>
        <dbReference type="ARBA" id="ARBA00022679"/>
    </source>
</evidence>
<feature type="compositionally biased region" description="Low complexity" evidence="5">
    <location>
        <begin position="265"/>
        <end position="277"/>
    </location>
</feature>
<dbReference type="InterPro" id="IPR007472">
    <property type="entry name" value="N-end_Aminoacyl_Trfase_C"/>
</dbReference>
<evidence type="ECO:0000313" key="8">
    <source>
        <dbReference type="EMBL" id="CAB9500062.1"/>
    </source>
</evidence>
<sequence length="934" mass="102346">MSSPSHPPQQRQARPSNNNSPTSSNTGSASHDANAAAAAAALAAANAMKAASSAGVVRICGTSPAECGYCKGGRAASLADASTSSKAYSLLGDSMTPETYEGYLYRGWRRSGTYLYKPNNWQSCCPALTIRLPVQQFTPTKSQRKVVKKMDHLLQPQQHTNNSSNSNNTSSSSQQRKHNHNNHSTQQQLATAKNSANNYNKRGNKRKLVHHQDVVATGTSKGGAGAGGDKDGDVELKQVSEQLQQWSQPILQSILQEYVNSNTTTTTRTSSLDASSSIQNSVPTFKVKPPQGKKKKQQQDQEPNSNLTLCTTICAAIAGKSKGAIDRDGLSERLAQQFKETHAGKSIATTTSTSVAWKLVDVQRHAKSGQVFCTLARQQVTPSSSEQQPNNSNNNNHNTNNGNHSSDDASMKDAASTTGGPNTTTMARDKLQEWMDEHGSTMADFSSASHPTDFSQLTPYSFAVHTVPAHESALDPQVHKLYFLYQTKVHQDADPFTCDLNKPNNNNSNSNNLNNSNSSMTGNTNTDDANGMEDDEWSTPATSDGNNVYQQPNGGKLSPPPPPLPPSNSNDAARNPPGFVDTAKRMLQREYSHVPRDRLKQITKSYGSFYQFLVESPFTIPAGGRPRATVTETPPSSANNNTKNSQHIQLPSGTYHQQYRVAGMLIAVGVVDLLPHGLSSVYLFYHPQFARDLVPLGKYAILQEIEFARALQLPYYYLGYYIESCTKMRYKAEYRPSELLCPTTYKWVDAMLAQRIIQTYSPVQHCCTLYYEDQEQLELDLQRHAQQQQQRNKKQTKQENGKHNVHEDDDDGTDDMSMDDPMLVGNHPSPSSSQQGNGFANSSKQASLDNANSTSTAQPSTSTTTTKSILKKPNPSPFPPNPYVEQVKMDVGVGVPVTLSMLHERGRETVRPLLEDFVKEAGPELSQKCLVKFS</sequence>
<dbReference type="OrthoDB" id="74183at2759"/>
<feature type="domain" description="N-end rule aminoacyl transferase C-terminal" evidence="7">
    <location>
        <begin position="605"/>
        <end position="741"/>
    </location>
</feature>
<name>A0A9N8DC00_9STRA</name>
<feature type="compositionally biased region" description="Low complexity" evidence="5">
    <location>
        <begin position="853"/>
        <end position="868"/>
    </location>
</feature>
<keyword evidence="4" id="KW-0012">Acyltransferase</keyword>
<accession>A0A9N8DC00</accession>
<feature type="compositionally biased region" description="Low complexity" evidence="5">
    <location>
        <begin position="15"/>
        <end position="32"/>
    </location>
</feature>
<dbReference type="EMBL" id="CAICTM010000074">
    <property type="protein sequence ID" value="CAB9500062.1"/>
    <property type="molecule type" value="Genomic_DNA"/>
</dbReference>
<feature type="compositionally biased region" description="Polar residues" evidence="5">
    <location>
        <begin position="539"/>
        <end position="553"/>
    </location>
</feature>
<feature type="region of interest" description="Disordered" evidence="5">
    <location>
        <begin position="783"/>
        <end position="883"/>
    </location>
</feature>
<dbReference type="PANTHER" id="PTHR21367">
    <property type="entry name" value="ARGININE-TRNA-PROTEIN TRANSFERASE 1"/>
    <property type="match status" value="1"/>
</dbReference>
<dbReference type="PANTHER" id="PTHR21367:SF1">
    <property type="entry name" value="ARGINYL-TRNA--PROTEIN TRANSFERASE 1"/>
    <property type="match status" value="1"/>
</dbReference>
<feature type="region of interest" description="Disordered" evidence="5">
    <location>
        <begin position="379"/>
        <end position="425"/>
    </location>
</feature>
<feature type="region of interest" description="Disordered" evidence="5">
    <location>
        <begin position="1"/>
        <end position="32"/>
    </location>
</feature>
<feature type="compositionally biased region" description="Low complexity" evidence="5">
    <location>
        <begin position="504"/>
        <end position="526"/>
    </location>
</feature>
<feature type="region of interest" description="Disordered" evidence="5">
    <location>
        <begin position="265"/>
        <end position="304"/>
    </location>
</feature>
<dbReference type="InterPro" id="IPR030700">
    <property type="entry name" value="N-end_Aminoacyl_Trfase"/>
</dbReference>
<dbReference type="AlphaFoldDB" id="A0A9N8DC00"/>
<keyword evidence="9" id="KW-1185">Reference proteome</keyword>
<organism evidence="8 9">
    <name type="scientific">Seminavis robusta</name>
    <dbReference type="NCBI Taxonomy" id="568900"/>
    <lineage>
        <taxon>Eukaryota</taxon>
        <taxon>Sar</taxon>
        <taxon>Stramenopiles</taxon>
        <taxon>Ochrophyta</taxon>
        <taxon>Bacillariophyta</taxon>
        <taxon>Bacillariophyceae</taxon>
        <taxon>Bacillariophycidae</taxon>
        <taxon>Naviculales</taxon>
        <taxon>Naviculaceae</taxon>
        <taxon>Seminavis</taxon>
    </lineage>
</organism>
<feature type="compositionally biased region" description="Polar residues" evidence="5">
    <location>
        <begin position="182"/>
        <end position="201"/>
    </location>
</feature>
<dbReference type="GO" id="GO:0005737">
    <property type="term" value="C:cytoplasm"/>
    <property type="evidence" value="ECO:0007669"/>
    <property type="project" value="TreeGrafter"/>
</dbReference>
<dbReference type="InterPro" id="IPR007471">
    <property type="entry name" value="N-end_Aminoacyl_Trfase_N"/>
</dbReference>
<feature type="domain" description="N-end aminoacyl transferase N-terminal" evidence="6">
    <location>
        <begin position="66"/>
        <end position="145"/>
    </location>
</feature>
<dbReference type="GO" id="GO:0004057">
    <property type="term" value="F:arginyl-tRNA--protein transferase activity"/>
    <property type="evidence" value="ECO:0007669"/>
    <property type="project" value="UniProtKB-EC"/>
</dbReference>
<evidence type="ECO:0000256" key="2">
    <source>
        <dbReference type="ARBA" id="ARBA00012025"/>
    </source>
</evidence>
<feature type="compositionally biased region" description="Low complexity" evidence="5">
    <location>
        <begin position="381"/>
        <end position="404"/>
    </location>
</feature>
<feature type="region of interest" description="Disordered" evidence="5">
    <location>
        <begin position="623"/>
        <end position="648"/>
    </location>
</feature>
<feature type="compositionally biased region" description="Low complexity" evidence="5">
    <location>
        <begin position="160"/>
        <end position="173"/>
    </location>
</feature>
<comment type="similarity">
    <text evidence="1">Belongs to the R-transferase family.</text>
</comment>
<feature type="region of interest" description="Disordered" evidence="5">
    <location>
        <begin position="155"/>
        <end position="212"/>
    </location>
</feature>
<evidence type="ECO:0000259" key="7">
    <source>
        <dbReference type="Pfam" id="PF04377"/>
    </source>
</evidence>
<feature type="compositionally biased region" description="Polar residues" evidence="5">
    <location>
        <begin position="1"/>
        <end position="14"/>
    </location>
</feature>
<dbReference type="EC" id="2.3.2.8" evidence="2"/>
<feature type="compositionally biased region" description="Polar residues" evidence="5">
    <location>
        <begin position="828"/>
        <end position="852"/>
    </location>
</feature>
<proteinExistence type="inferred from homology"/>
<protein>
    <recommendedName>
        <fullName evidence="2">arginyltransferase</fullName>
        <ecNumber evidence="2">2.3.2.8</ecNumber>
    </recommendedName>
</protein>
<feature type="compositionally biased region" description="Acidic residues" evidence="5">
    <location>
        <begin position="807"/>
        <end position="818"/>
    </location>
</feature>
<feature type="compositionally biased region" description="Polar residues" evidence="5">
    <location>
        <begin position="630"/>
        <end position="648"/>
    </location>
</feature>
<feature type="region of interest" description="Disordered" evidence="5">
    <location>
        <begin position="496"/>
        <end position="579"/>
    </location>
</feature>
<dbReference type="InterPro" id="IPR016181">
    <property type="entry name" value="Acyl_CoA_acyltransferase"/>
</dbReference>
<evidence type="ECO:0000313" key="9">
    <source>
        <dbReference type="Proteomes" id="UP001153069"/>
    </source>
</evidence>
<dbReference type="Pfam" id="PF04377">
    <property type="entry name" value="ATE_C"/>
    <property type="match status" value="1"/>
</dbReference>
<feature type="compositionally biased region" description="Basic and acidic residues" evidence="5">
    <location>
        <begin position="796"/>
        <end position="806"/>
    </location>
</feature>
<evidence type="ECO:0000256" key="5">
    <source>
        <dbReference type="SAM" id="MobiDB-lite"/>
    </source>
</evidence>
<dbReference type="Pfam" id="PF04376">
    <property type="entry name" value="ATE_N"/>
    <property type="match status" value="1"/>
</dbReference>
<dbReference type="SUPFAM" id="SSF55729">
    <property type="entry name" value="Acyl-CoA N-acyltransferases (Nat)"/>
    <property type="match status" value="1"/>
</dbReference>
<gene>
    <name evidence="8" type="ORF">SEMRO_75_G041040.1</name>
</gene>
<dbReference type="Proteomes" id="UP001153069">
    <property type="component" value="Unassembled WGS sequence"/>
</dbReference>
<keyword evidence="3 8" id="KW-0808">Transferase</keyword>
<comment type="caution">
    <text evidence="8">The sequence shown here is derived from an EMBL/GenBank/DDBJ whole genome shotgun (WGS) entry which is preliminary data.</text>
</comment>
<reference evidence="8" key="1">
    <citation type="submission" date="2020-06" db="EMBL/GenBank/DDBJ databases">
        <authorList>
            <consortium name="Plant Systems Biology data submission"/>
        </authorList>
    </citation>
    <scope>NUCLEOTIDE SEQUENCE</scope>
    <source>
        <strain evidence="8">D6</strain>
    </source>
</reference>